<evidence type="ECO:0000313" key="11">
    <source>
        <dbReference type="EMBL" id="KDO70297.1"/>
    </source>
</evidence>
<name>A0A067G3M9_CITSI</name>
<keyword evidence="4" id="KW-0479">Metal-binding</keyword>
<evidence type="ECO:0000256" key="5">
    <source>
        <dbReference type="ARBA" id="ARBA00022771"/>
    </source>
</evidence>
<sequence>MGSLCCCFRVNDHEDSSLSNSNDNEGCRCPNCRLHTLLNKYTALFKKDETLAGPSDAHQGAALSTSNSSSSSPSSCNILPEIVTSQLRTMRFDPQLLHKQLRYGDSTNCPERAEEDGRLTKLERLDLLLKSPLRKLGPEDEDVCPTCLEEYTLENPKIVTQCRHHYHLSCIYEWMERSPTCPVCSKVMVFDETT</sequence>
<dbReference type="EMBL" id="KK784891">
    <property type="protein sequence ID" value="KDO70297.1"/>
    <property type="molecule type" value="Genomic_DNA"/>
</dbReference>
<evidence type="ECO:0000313" key="12">
    <source>
        <dbReference type="Proteomes" id="UP000027120"/>
    </source>
</evidence>
<feature type="domain" description="RING-type" evidence="10">
    <location>
        <begin position="144"/>
        <end position="185"/>
    </location>
</feature>
<evidence type="ECO:0000259" key="10">
    <source>
        <dbReference type="PROSITE" id="PS50089"/>
    </source>
</evidence>
<dbReference type="InterPro" id="IPR013083">
    <property type="entry name" value="Znf_RING/FYVE/PHD"/>
</dbReference>
<keyword evidence="7" id="KW-0862">Zinc</keyword>
<dbReference type="AlphaFoldDB" id="A0A067G3M9"/>
<evidence type="ECO:0000256" key="3">
    <source>
        <dbReference type="ARBA" id="ARBA00022679"/>
    </source>
</evidence>
<protein>
    <recommendedName>
        <fullName evidence="2">RING-type E3 ubiquitin transferase</fullName>
        <ecNumber evidence="2">2.3.2.27</ecNumber>
    </recommendedName>
</protein>
<dbReference type="CDD" id="cd23116">
    <property type="entry name" value="RING-H2_AIRP1-like"/>
    <property type="match status" value="1"/>
</dbReference>
<evidence type="ECO:0000256" key="2">
    <source>
        <dbReference type="ARBA" id="ARBA00012483"/>
    </source>
</evidence>
<keyword evidence="6" id="KW-0833">Ubl conjugation pathway</keyword>
<dbReference type="EC" id="2.3.2.27" evidence="2"/>
<reference evidence="11 12" key="1">
    <citation type="submission" date="2014-04" db="EMBL/GenBank/DDBJ databases">
        <authorList>
            <consortium name="International Citrus Genome Consortium"/>
            <person name="Gmitter F."/>
            <person name="Chen C."/>
            <person name="Farmerie W."/>
            <person name="Harkins T."/>
            <person name="Desany B."/>
            <person name="Mohiuddin M."/>
            <person name="Kodira C."/>
            <person name="Borodovsky M."/>
            <person name="Lomsadze A."/>
            <person name="Burns P."/>
            <person name="Jenkins J."/>
            <person name="Prochnik S."/>
            <person name="Shu S."/>
            <person name="Chapman J."/>
            <person name="Pitluck S."/>
            <person name="Schmutz J."/>
            <person name="Rokhsar D."/>
        </authorList>
    </citation>
    <scope>NUCLEOTIDE SEQUENCE</scope>
</reference>
<dbReference type="Proteomes" id="UP000027120">
    <property type="component" value="Unassembled WGS sequence"/>
</dbReference>
<accession>A0A067G3M9</accession>
<keyword evidence="3" id="KW-0808">Transferase</keyword>
<evidence type="ECO:0000256" key="6">
    <source>
        <dbReference type="ARBA" id="ARBA00022786"/>
    </source>
</evidence>
<evidence type="ECO:0000256" key="4">
    <source>
        <dbReference type="ARBA" id="ARBA00022723"/>
    </source>
</evidence>
<comment type="catalytic activity">
    <reaction evidence="1">
        <text>S-ubiquitinyl-[E2 ubiquitin-conjugating enzyme]-L-cysteine + [acceptor protein]-L-lysine = [E2 ubiquitin-conjugating enzyme]-L-cysteine + N(6)-ubiquitinyl-[acceptor protein]-L-lysine.</text>
        <dbReference type="EC" id="2.3.2.27"/>
    </reaction>
</comment>
<feature type="compositionally biased region" description="Low complexity" evidence="9">
    <location>
        <begin position="64"/>
        <end position="75"/>
    </location>
</feature>
<gene>
    <name evidence="11" type="ORF">CISIN_1g029389mg</name>
</gene>
<evidence type="ECO:0000256" key="8">
    <source>
        <dbReference type="PROSITE-ProRule" id="PRU00175"/>
    </source>
</evidence>
<dbReference type="Gene3D" id="3.30.40.10">
    <property type="entry name" value="Zinc/RING finger domain, C3HC4 (zinc finger)"/>
    <property type="match status" value="1"/>
</dbReference>
<dbReference type="InterPro" id="IPR001841">
    <property type="entry name" value="Znf_RING"/>
</dbReference>
<evidence type="ECO:0000256" key="1">
    <source>
        <dbReference type="ARBA" id="ARBA00000900"/>
    </source>
</evidence>
<dbReference type="GO" id="GO:0008270">
    <property type="term" value="F:zinc ion binding"/>
    <property type="evidence" value="ECO:0007669"/>
    <property type="project" value="UniProtKB-KW"/>
</dbReference>
<dbReference type="PaxDb" id="2711-XP_006484244.1"/>
<organism evidence="11 12">
    <name type="scientific">Citrus sinensis</name>
    <name type="common">Sweet orange</name>
    <name type="synonym">Citrus aurantium var. sinensis</name>
    <dbReference type="NCBI Taxonomy" id="2711"/>
    <lineage>
        <taxon>Eukaryota</taxon>
        <taxon>Viridiplantae</taxon>
        <taxon>Streptophyta</taxon>
        <taxon>Embryophyta</taxon>
        <taxon>Tracheophyta</taxon>
        <taxon>Spermatophyta</taxon>
        <taxon>Magnoliopsida</taxon>
        <taxon>eudicotyledons</taxon>
        <taxon>Gunneridae</taxon>
        <taxon>Pentapetalae</taxon>
        <taxon>rosids</taxon>
        <taxon>malvids</taxon>
        <taxon>Sapindales</taxon>
        <taxon>Rutaceae</taxon>
        <taxon>Aurantioideae</taxon>
        <taxon>Citrus</taxon>
    </lineage>
</organism>
<dbReference type="PANTHER" id="PTHR46463">
    <property type="entry name" value="ZINC FINGER, RING/FYVE/PHD-TYPE"/>
    <property type="match status" value="1"/>
</dbReference>
<proteinExistence type="predicted"/>
<keyword evidence="12" id="KW-1185">Reference proteome</keyword>
<dbReference type="eggNOG" id="KOG0800">
    <property type="taxonomic scope" value="Eukaryota"/>
</dbReference>
<evidence type="ECO:0000256" key="9">
    <source>
        <dbReference type="SAM" id="MobiDB-lite"/>
    </source>
</evidence>
<feature type="region of interest" description="Disordered" evidence="9">
    <location>
        <begin position="55"/>
        <end position="76"/>
    </location>
</feature>
<keyword evidence="5 8" id="KW-0863">Zinc-finger</keyword>
<dbReference type="GO" id="GO:0004842">
    <property type="term" value="F:ubiquitin-protein transferase activity"/>
    <property type="evidence" value="ECO:0000318"/>
    <property type="project" value="GO_Central"/>
</dbReference>
<dbReference type="SUPFAM" id="SSF57850">
    <property type="entry name" value="RING/U-box"/>
    <property type="match status" value="1"/>
</dbReference>
<dbReference type="PANTHER" id="PTHR46463:SF90">
    <property type="entry name" value="ANAPHASE-PROMOTING COMPLEX SUBUNIT 11 RING-H2 FINGER PROTEIN"/>
    <property type="match status" value="1"/>
</dbReference>
<dbReference type="GO" id="GO:0061630">
    <property type="term" value="F:ubiquitin protein ligase activity"/>
    <property type="evidence" value="ECO:0007669"/>
    <property type="project" value="UniProtKB-EC"/>
</dbReference>
<dbReference type="Pfam" id="PF13639">
    <property type="entry name" value="zf-RING_2"/>
    <property type="match status" value="1"/>
</dbReference>
<dbReference type="PROSITE" id="PS50089">
    <property type="entry name" value="ZF_RING_2"/>
    <property type="match status" value="1"/>
</dbReference>
<dbReference type="SMR" id="A0A067G3M9"/>
<dbReference type="SMART" id="SM00184">
    <property type="entry name" value="RING"/>
    <property type="match status" value="1"/>
</dbReference>
<evidence type="ECO:0000256" key="7">
    <source>
        <dbReference type="ARBA" id="ARBA00022833"/>
    </source>
</evidence>
<dbReference type="FunFam" id="3.30.40.10:FF:000588">
    <property type="entry name" value="RING/U-box superfamily protein"/>
    <property type="match status" value="1"/>
</dbReference>